<reference evidence="3" key="1">
    <citation type="submission" date="2018-06" db="EMBL/GenBank/DDBJ databases">
        <title>Complete genome of Pseudomonas insecticola strain QZS01.</title>
        <authorList>
            <person name="Wang J."/>
            <person name="Su Q."/>
        </authorList>
    </citation>
    <scope>NUCLEOTIDE SEQUENCE [LARGE SCALE GENOMIC DNA]</scope>
    <source>
        <strain evidence="3">QZS01</strain>
    </source>
</reference>
<name>A0A3S9XF47_9GAMM</name>
<sequence>MKRLLSTMIVLLYLSFMTYANEQCNVTAVSLNKYTSSTEYVFQNRLSPDLNIYTAIPESTIISGDPILIFKNKKSIGFQKINESFGQNIPMLLKEKWNINCKNQIVEITKKNYQVLIIDDEKTLEGKNRITVFIIPKNKIISNYFYLISFIGYTHEQTIQMLIKD</sequence>
<dbReference type="AlphaFoldDB" id="A0A3S9XF47"/>
<keyword evidence="1" id="KW-0732">Signal</keyword>
<feature type="chain" id="PRO_5019466243" evidence="1">
    <location>
        <begin position="21"/>
        <end position="165"/>
    </location>
</feature>
<dbReference type="EMBL" id="CP029822">
    <property type="protein sequence ID" value="AZS51059.1"/>
    <property type="molecule type" value="Genomic_DNA"/>
</dbReference>
<dbReference type="Proteomes" id="UP000273143">
    <property type="component" value="Chromosome"/>
</dbReference>
<dbReference type="KEGG" id="emo:DM558_09860"/>
<protein>
    <submittedName>
        <fullName evidence="2">Uncharacterized protein</fullName>
    </submittedName>
</protein>
<evidence type="ECO:0000313" key="3">
    <source>
        <dbReference type="Proteomes" id="UP000273143"/>
    </source>
</evidence>
<keyword evidence="3" id="KW-1185">Reference proteome</keyword>
<feature type="signal peptide" evidence="1">
    <location>
        <begin position="1"/>
        <end position="20"/>
    </location>
</feature>
<gene>
    <name evidence="2" type="ORF">DM558_09860</name>
</gene>
<dbReference type="RefSeq" id="WP_127163839.1">
    <property type="nucleotide sequence ID" value="NZ_CP029822.1"/>
</dbReference>
<accession>A0A3S9XF47</accession>
<evidence type="ECO:0000313" key="2">
    <source>
        <dbReference type="EMBL" id="AZS51059.1"/>
    </source>
</evidence>
<organism evidence="2 3">
    <name type="scientific">Entomomonas moraniae</name>
    <dbReference type="NCBI Taxonomy" id="2213226"/>
    <lineage>
        <taxon>Bacteria</taxon>
        <taxon>Pseudomonadati</taxon>
        <taxon>Pseudomonadota</taxon>
        <taxon>Gammaproteobacteria</taxon>
        <taxon>Pseudomonadales</taxon>
        <taxon>Pseudomonadaceae</taxon>
        <taxon>Entomomonas</taxon>
    </lineage>
</organism>
<proteinExistence type="predicted"/>
<evidence type="ECO:0000256" key="1">
    <source>
        <dbReference type="SAM" id="SignalP"/>
    </source>
</evidence>